<reference evidence="2" key="1">
    <citation type="submission" date="2022-11" db="EMBL/GenBank/DDBJ databases">
        <title>Chromosomal genome sequence assembly and mating type (MAT) locus characterization of the leprose asexual lichenized fungus Lepraria neglecta (Nyl.) Erichsen.</title>
        <authorList>
            <person name="Allen J.L."/>
            <person name="Pfeffer B."/>
        </authorList>
    </citation>
    <scope>NUCLEOTIDE SEQUENCE</scope>
    <source>
        <strain evidence="2">Allen 5258</strain>
    </source>
</reference>
<gene>
    <name evidence="2" type="ORF">OEA41_009138</name>
</gene>
<evidence type="ECO:0000313" key="3">
    <source>
        <dbReference type="Proteomes" id="UP001276659"/>
    </source>
</evidence>
<protein>
    <submittedName>
        <fullName evidence="2">Uncharacterized protein</fullName>
    </submittedName>
</protein>
<feature type="transmembrane region" description="Helical" evidence="1">
    <location>
        <begin position="125"/>
        <end position="148"/>
    </location>
</feature>
<organism evidence="2 3">
    <name type="scientific">Lepraria neglecta</name>
    <dbReference type="NCBI Taxonomy" id="209136"/>
    <lineage>
        <taxon>Eukaryota</taxon>
        <taxon>Fungi</taxon>
        <taxon>Dikarya</taxon>
        <taxon>Ascomycota</taxon>
        <taxon>Pezizomycotina</taxon>
        <taxon>Lecanoromycetes</taxon>
        <taxon>OSLEUM clade</taxon>
        <taxon>Lecanoromycetidae</taxon>
        <taxon>Lecanorales</taxon>
        <taxon>Lecanorineae</taxon>
        <taxon>Stereocaulaceae</taxon>
        <taxon>Lepraria</taxon>
    </lineage>
</organism>
<keyword evidence="1" id="KW-1133">Transmembrane helix</keyword>
<comment type="caution">
    <text evidence="2">The sequence shown here is derived from an EMBL/GenBank/DDBJ whole genome shotgun (WGS) entry which is preliminary data.</text>
</comment>
<dbReference type="EMBL" id="JASNWA010000009">
    <property type="protein sequence ID" value="KAK3169754.1"/>
    <property type="molecule type" value="Genomic_DNA"/>
</dbReference>
<keyword evidence="3" id="KW-1185">Reference proteome</keyword>
<dbReference type="InterPro" id="IPR011043">
    <property type="entry name" value="Gal_Oxase/kelch_b-propeller"/>
</dbReference>
<evidence type="ECO:0000313" key="2">
    <source>
        <dbReference type="EMBL" id="KAK3169754.1"/>
    </source>
</evidence>
<keyword evidence="1" id="KW-0472">Membrane</keyword>
<sequence length="243" mass="26377">MYSGQAGAGMYDGQPISMAHNAERDKVYVLSLPAFVWFKANYISVDPRMEHTCHVVGNQTLSIGSFNPSLVNSSVAYNDTDPFREGIKIFDMTALKWTNYFNASAGPCVPPQSIASYYNGGLRDIIGGVVGGVVAILAIIICAALFLIRRKRTRERERAATRQMLSIQETEERHAAGGLYEAEGPGLPAEASDGERRIPEVDTGQPIPHEVDSTALPAHLSCKVPHIAGTLTQPVTHLSWPTP</sequence>
<proteinExistence type="predicted"/>
<dbReference type="SUPFAM" id="SSF50965">
    <property type="entry name" value="Galactose oxidase, central domain"/>
    <property type="match status" value="1"/>
</dbReference>
<dbReference type="Proteomes" id="UP001276659">
    <property type="component" value="Unassembled WGS sequence"/>
</dbReference>
<accession>A0AAD9Z121</accession>
<evidence type="ECO:0000256" key="1">
    <source>
        <dbReference type="SAM" id="Phobius"/>
    </source>
</evidence>
<name>A0AAD9Z121_9LECA</name>
<keyword evidence="1" id="KW-0812">Transmembrane</keyword>
<dbReference type="AlphaFoldDB" id="A0AAD9Z121"/>